<evidence type="ECO:0000313" key="2">
    <source>
        <dbReference type="EMBL" id="QKF78912.1"/>
    </source>
</evidence>
<sequence>MKKIILATALSISALLAFDIGGALKNAGTATGTAALNGDTDVKSLSKTAAESAGLTSEALGEKLATAVKSNNTAVSSMDKAKELCSQASQIQSFANISSDIVKKAITVCTEKVLETK</sequence>
<keyword evidence="1" id="KW-0732">Signal</keyword>
<dbReference type="RefSeq" id="WP_014475494.1">
    <property type="nucleotide sequence ID" value="NZ_CP053835.1"/>
</dbReference>
<name>A0AAE7E8B0_9BACT</name>
<dbReference type="EMBL" id="CP053835">
    <property type="protein sequence ID" value="QKF78912.1"/>
    <property type="molecule type" value="Genomic_DNA"/>
</dbReference>
<dbReference type="Proteomes" id="UP000503313">
    <property type="component" value="Chromosome"/>
</dbReference>
<evidence type="ECO:0000256" key="1">
    <source>
        <dbReference type="SAM" id="SignalP"/>
    </source>
</evidence>
<feature type="chain" id="PRO_5042188759" evidence="1">
    <location>
        <begin position="18"/>
        <end position="117"/>
    </location>
</feature>
<dbReference type="AlphaFoldDB" id="A0AAE7E8B0"/>
<keyword evidence="3" id="KW-1185">Reference proteome</keyword>
<feature type="signal peptide" evidence="1">
    <location>
        <begin position="1"/>
        <end position="17"/>
    </location>
</feature>
<accession>A0AAE7E8B0</accession>
<proteinExistence type="predicted"/>
<reference evidence="2 3" key="1">
    <citation type="submission" date="2020-05" db="EMBL/GenBank/DDBJ databases">
        <title>Complete genome sequencing of Campylobacter and Arcobacter type strains.</title>
        <authorList>
            <person name="Miller W.G."/>
            <person name="Yee E."/>
        </authorList>
    </citation>
    <scope>NUCLEOTIDE SEQUENCE [LARGE SCALE GENOMIC DNA]</scope>
    <source>
        <strain evidence="2 3">LMG 25694</strain>
    </source>
</reference>
<organism evidence="2 3">
    <name type="scientific">Arcobacter defluvii</name>
    <dbReference type="NCBI Taxonomy" id="873191"/>
    <lineage>
        <taxon>Bacteria</taxon>
        <taxon>Pseudomonadati</taxon>
        <taxon>Campylobacterota</taxon>
        <taxon>Epsilonproteobacteria</taxon>
        <taxon>Campylobacterales</taxon>
        <taxon>Arcobacteraceae</taxon>
        <taxon>Arcobacter</taxon>
    </lineage>
</organism>
<protein>
    <submittedName>
        <fullName evidence="2">Uncharacterized protein</fullName>
    </submittedName>
</protein>
<dbReference type="KEGG" id="adz:ADFLV_2950"/>
<gene>
    <name evidence="2" type="ORF">ADFLV_2950</name>
</gene>
<evidence type="ECO:0000313" key="3">
    <source>
        <dbReference type="Proteomes" id="UP000503313"/>
    </source>
</evidence>